<dbReference type="AlphaFoldDB" id="A0A5D4T509"/>
<dbReference type="InterPro" id="IPR001296">
    <property type="entry name" value="Glyco_trans_1"/>
</dbReference>
<gene>
    <name evidence="2" type="ORF">FZC75_15275</name>
</gene>
<dbReference type="Gene3D" id="3.40.50.2000">
    <property type="entry name" value="Glycogen Phosphorylase B"/>
    <property type="match status" value="2"/>
</dbReference>
<dbReference type="PANTHER" id="PTHR45947">
    <property type="entry name" value="SULFOQUINOVOSYL TRANSFERASE SQD2"/>
    <property type="match status" value="1"/>
</dbReference>
<feature type="domain" description="Glycosyl transferase family 1" evidence="1">
    <location>
        <begin position="208"/>
        <end position="371"/>
    </location>
</feature>
<proteinExistence type="predicted"/>
<protein>
    <submittedName>
        <fullName evidence="2">Glycosyltransferase family 4 protein</fullName>
    </submittedName>
</protein>
<name>A0A5D4T509_9BACI</name>
<dbReference type="CDD" id="cd03801">
    <property type="entry name" value="GT4_PimA-like"/>
    <property type="match status" value="1"/>
</dbReference>
<dbReference type="Pfam" id="PF00534">
    <property type="entry name" value="Glycos_transf_1"/>
    <property type="match status" value="1"/>
</dbReference>
<sequence length="411" mass="47950">MPIKTIVHVEDVFYPTAGYQINIIPKYMVKEGYDVYIVTSRVEGNYKTSNMKFFGNIDIEKEDERYSKETGVKIIRIPVKRVISNRIVFGSELFKAVKNLKPDILYVHGNDTLTAMRYILQIGKLNFPIVFDSHMLEIASKNKFKYIYRFIYRNIFTPKLKKFKVPVIRTQNDEYVEKCLGIPLTQAPWISVGTDTMHFQPNKSIRLKMRNELKINKDDFVIIYTGKINKSKGALLLAEAIQEKIKVLGNHKLIFIIVGNAVDEEGKKAEELLKKSENKVMRIPTQNYLDLNKYYQLADLAIFPKQCSLSFYDAQSCGLPVLSEDNKINADRLRFNNGFNFKSDDVIDLRKKIEMCVNLNKEYYEELKENAILSIQDGYDYHDLTKRYLEILKNEYSLFTSKYQFSPENRG</sequence>
<dbReference type="SUPFAM" id="SSF53756">
    <property type="entry name" value="UDP-Glycosyltransferase/glycogen phosphorylase"/>
    <property type="match status" value="1"/>
</dbReference>
<dbReference type="OrthoDB" id="9802525at2"/>
<evidence type="ECO:0000313" key="3">
    <source>
        <dbReference type="Proteomes" id="UP000324517"/>
    </source>
</evidence>
<dbReference type="RefSeq" id="WP_148979910.1">
    <property type="nucleotide sequence ID" value="NZ_JBNILM010000006.1"/>
</dbReference>
<evidence type="ECO:0000259" key="1">
    <source>
        <dbReference type="Pfam" id="PF00534"/>
    </source>
</evidence>
<comment type="caution">
    <text evidence="2">The sequence shown here is derived from an EMBL/GenBank/DDBJ whole genome shotgun (WGS) entry which is preliminary data.</text>
</comment>
<keyword evidence="2" id="KW-0808">Transferase</keyword>
<dbReference type="Proteomes" id="UP000324517">
    <property type="component" value="Unassembled WGS sequence"/>
</dbReference>
<dbReference type="InterPro" id="IPR050194">
    <property type="entry name" value="Glycosyltransferase_grp1"/>
</dbReference>
<accession>A0A5D4T509</accession>
<evidence type="ECO:0000313" key="2">
    <source>
        <dbReference type="EMBL" id="TYS70001.1"/>
    </source>
</evidence>
<reference evidence="2 3" key="1">
    <citation type="submission" date="2019-08" db="EMBL/GenBank/DDBJ databases">
        <title>Bacillus genomes from the desert of Cuatro Cienegas, Coahuila.</title>
        <authorList>
            <person name="Olmedo-Alvarez G."/>
        </authorList>
    </citation>
    <scope>NUCLEOTIDE SEQUENCE [LARGE SCALE GENOMIC DNA]</scope>
    <source>
        <strain evidence="2 3">CH98b_3T</strain>
    </source>
</reference>
<dbReference type="PANTHER" id="PTHR45947:SF3">
    <property type="entry name" value="SULFOQUINOVOSYL TRANSFERASE SQD2"/>
    <property type="match status" value="1"/>
</dbReference>
<dbReference type="EMBL" id="VTET01000008">
    <property type="protein sequence ID" value="TYS70001.1"/>
    <property type="molecule type" value="Genomic_DNA"/>
</dbReference>
<dbReference type="GO" id="GO:0016757">
    <property type="term" value="F:glycosyltransferase activity"/>
    <property type="evidence" value="ECO:0007669"/>
    <property type="project" value="InterPro"/>
</dbReference>
<organism evidence="2 3">
    <name type="scientific">Sutcliffiella horikoshii</name>
    <dbReference type="NCBI Taxonomy" id="79883"/>
    <lineage>
        <taxon>Bacteria</taxon>
        <taxon>Bacillati</taxon>
        <taxon>Bacillota</taxon>
        <taxon>Bacilli</taxon>
        <taxon>Bacillales</taxon>
        <taxon>Bacillaceae</taxon>
        <taxon>Sutcliffiella</taxon>
    </lineage>
</organism>